<dbReference type="Proteomes" id="UP000430508">
    <property type="component" value="Chromosome"/>
</dbReference>
<feature type="compositionally biased region" description="Low complexity" evidence="2">
    <location>
        <begin position="327"/>
        <end position="339"/>
    </location>
</feature>
<proteinExistence type="predicted"/>
<evidence type="ECO:0000313" key="6">
    <source>
        <dbReference type="Proteomes" id="UP000430508"/>
    </source>
</evidence>
<dbReference type="EMBL" id="CP046996">
    <property type="protein sequence ID" value="QGZ99979.1"/>
    <property type="molecule type" value="Genomic_DNA"/>
</dbReference>
<name>A0A857DFB6_9FIRM</name>
<dbReference type="RefSeq" id="WP_068883489.1">
    <property type="nucleotide sequence ID" value="NZ_CP046996.1"/>
</dbReference>
<feature type="signal peptide" evidence="3">
    <location>
        <begin position="1"/>
        <end position="23"/>
    </location>
</feature>
<keyword evidence="3" id="KW-0732">Signal</keyword>
<feature type="compositionally biased region" description="Pro residues" evidence="2">
    <location>
        <begin position="288"/>
        <end position="308"/>
    </location>
</feature>
<dbReference type="InterPro" id="IPR001119">
    <property type="entry name" value="SLH_dom"/>
</dbReference>
<dbReference type="InterPro" id="IPR011050">
    <property type="entry name" value="Pectin_lyase_fold/virulence"/>
</dbReference>
<dbReference type="Gene3D" id="2.160.20.10">
    <property type="entry name" value="Single-stranded right-handed beta-helix, Pectin lyase-like"/>
    <property type="match status" value="1"/>
</dbReference>
<feature type="domain" description="SLH" evidence="4">
    <location>
        <begin position="398"/>
        <end position="461"/>
    </location>
</feature>
<evidence type="ECO:0000256" key="1">
    <source>
        <dbReference type="ARBA" id="ARBA00022737"/>
    </source>
</evidence>
<dbReference type="Pfam" id="PF00395">
    <property type="entry name" value="SLH"/>
    <property type="match status" value="1"/>
</dbReference>
<feature type="region of interest" description="Disordered" evidence="2">
    <location>
        <begin position="284"/>
        <end position="339"/>
    </location>
</feature>
<gene>
    <name evidence="5" type="ORF">GQ588_04620</name>
</gene>
<feature type="chain" id="PRO_5033037557" description="SLH domain-containing protein" evidence="3">
    <location>
        <begin position="24"/>
        <end position="511"/>
    </location>
</feature>
<protein>
    <recommendedName>
        <fullName evidence="4">SLH domain-containing protein</fullName>
    </recommendedName>
</protein>
<keyword evidence="1" id="KW-0677">Repeat</keyword>
<dbReference type="InterPro" id="IPR012334">
    <property type="entry name" value="Pectin_lyas_fold"/>
</dbReference>
<dbReference type="AlphaFoldDB" id="A0A857DFB6"/>
<accession>A0A857DFB6</accession>
<organism evidence="5 6">
    <name type="scientific">Dehalobacter restrictus</name>
    <dbReference type="NCBI Taxonomy" id="55583"/>
    <lineage>
        <taxon>Bacteria</taxon>
        <taxon>Bacillati</taxon>
        <taxon>Bacillota</taxon>
        <taxon>Clostridia</taxon>
        <taxon>Eubacteriales</taxon>
        <taxon>Desulfitobacteriaceae</taxon>
        <taxon>Dehalobacter</taxon>
    </lineage>
</organism>
<reference evidence="5 6" key="1">
    <citation type="submission" date="2019-12" db="EMBL/GenBank/DDBJ databases">
        <title>Sequence classification of anaerobic respiratory reductive dehalogenases: First we see many, then we see few.</title>
        <authorList>
            <person name="Molenda O."/>
            <person name="Puentes Jacome L.A."/>
            <person name="Cao X."/>
            <person name="Nesbo C.L."/>
            <person name="Tang S."/>
            <person name="Morson N."/>
            <person name="Patron J."/>
            <person name="Lomheim L."/>
            <person name="Wishart D.S."/>
            <person name="Edwards E.A."/>
        </authorList>
    </citation>
    <scope>NUCLEOTIDE SEQUENCE [LARGE SCALE GENOMIC DNA]</scope>
    <source>
        <strain evidence="5 6">12DCA</strain>
    </source>
</reference>
<sequence>MKRLLSVLLTLTLLFSMATTAFAAEELSEPTIFSVGSMEELETAVAAAVDGDTIEVKQRIIVTAAISTDKQVTITRASEYSSGALLELRDNAVLDGFAFLDNASEFNTIAINFSTLTPAVIQNCTFSMTGEQGSNYINISGNMDINKAVIENCSFSGRMERAIKIMSNTQVEIKGCTLNGGGINNNGELIVDNTTITGGIGESGGGILNGGVLTVSDCHIYGNTATNDGVGTDIHSYGTLSITGSMTDGEGFYDEATGQKLTLPISEYTTLAKLVYLTDEAAAERFNPPAPDPDPVPDPEPNPQPNPQPDDNGDDDDYTPPVHRPSRPTTTTTAPVVQPTATPVRALACGNAVLDVSRSIALDGYSGGKADDYLTRAQLATIIYHLLDANTLAKYDTAQSTFTDVPANASYSRHVATVTKAGIIDGVGNGCYNPNGRLTWAHALTVLTRFVKSENYTLQNIKYDGWAVKAVQTAVAHDWIRDRADFKPTAAITLGEFVEFFNSILGLYQTI</sequence>
<evidence type="ECO:0000259" key="4">
    <source>
        <dbReference type="PROSITE" id="PS51272"/>
    </source>
</evidence>
<evidence type="ECO:0000256" key="3">
    <source>
        <dbReference type="SAM" id="SignalP"/>
    </source>
</evidence>
<evidence type="ECO:0000313" key="5">
    <source>
        <dbReference type="EMBL" id="QGZ99979.1"/>
    </source>
</evidence>
<dbReference type="SUPFAM" id="SSF51126">
    <property type="entry name" value="Pectin lyase-like"/>
    <property type="match status" value="1"/>
</dbReference>
<evidence type="ECO:0000256" key="2">
    <source>
        <dbReference type="SAM" id="MobiDB-lite"/>
    </source>
</evidence>
<dbReference type="PROSITE" id="PS51272">
    <property type="entry name" value="SLH"/>
    <property type="match status" value="1"/>
</dbReference>